<dbReference type="AlphaFoldDB" id="F0V2J9"/>
<reference evidence="1 2" key="1">
    <citation type="journal article" date="2011" name="J. Bacteriol.">
        <title>Complete genome sequence of the hemotrophic Mycoplasma suis strain KI3806.</title>
        <authorList>
            <person name="Oehlerking J."/>
            <person name="Kube M."/>
            <person name="Felder K.M."/>
            <person name="Matter D."/>
            <person name="Wittenbrink M.M."/>
            <person name="Schwarzenbach S."/>
            <person name="Kramer M.M."/>
            <person name="Hoelzle K."/>
            <person name="Hoelzle L.E."/>
        </authorList>
    </citation>
    <scope>NUCLEOTIDE SEQUENCE [LARGE SCALE GENOMIC DNA]</scope>
    <source>
        <strain evidence="2">KI_3806</strain>
    </source>
</reference>
<sequence length="107" mass="12054">MKVRKAKREHQIEIPTSFLLKAIVNEMHNSNGKAWSNGIAKDLKAAPIFPHVLSAPKPLTVPPIERKNWTIAIVAMGSINAPDIAESRSFSLLLKSLSWNSWLFKFY</sequence>
<dbReference type="EMBL" id="FQ790233">
    <property type="protein sequence ID" value="CBZ40880.1"/>
    <property type="molecule type" value="Genomic_DNA"/>
</dbReference>
<protein>
    <submittedName>
        <fullName evidence="1">Uncharacterized protein</fullName>
    </submittedName>
</protein>
<evidence type="ECO:0000313" key="2">
    <source>
        <dbReference type="Proteomes" id="UP000008645"/>
    </source>
</evidence>
<name>F0V2J9_MYCS3</name>
<organism evidence="1 2">
    <name type="scientific">Mycoplasma suis (strain KI_3806)</name>
    <dbReference type="NCBI Taxonomy" id="708248"/>
    <lineage>
        <taxon>Bacteria</taxon>
        <taxon>Bacillati</taxon>
        <taxon>Mycoplasmatota</taxon>
        <taxon>Mollicutes</taxon>
        <taxon>Mycoplasmataceae</taxon>
        <taxon>Mycoplasma</taxon>
    </lineage>
</organism>
<evidence type="ECO:0000313" key="1">
    <source>
        <dbReference type="EMBL" id="CBZ40880.1"/>
    </source>
</evidence>
<dbReference type="Proteomes" id="UP000008645">
    <property type="component" value="Chromosome"/>
</dbReference>
<dbReference type="KEGG" id="msk:MSUIS_07870"/>
<dbReference type="HOGENOM" id="CLU_2207128_0_0_14"/>
<proteinExistence type="predicted"/>
<gene>
    <name evidence="1" type="ORF">MSUIS_07870</name>
</gene>
<accession>F0V2J9</accession>